<proteinExistence type="predicted"/>
<dbReference type="RefSeq" id="WP_386448770.1">
    <property type="nucleotide sequence ID" value="NZ_JBHSFH010000007.1"/>
</dbReference>
<dbReference type="Pfam" id="PF19650">
    <property type="entry name" value="DUF6153"/>
    <property type="match status" value="1"/>
</dbReference>
<sequence>MRRRPQRAARPREGRAYVLLVLAVLAGVIAMHGLGAAAADVPASGSSHHGSSIVSASPEGHDCSCDCAHAGEDDGTSGGHTEHADQLCVASGISSAPVAPSLAPSGVAETGAVHLPVRAPASDHAGGRAPPSLSELQLLRI</sequence>
<name>A0ABV9A6V4_9ACTN</name>
<comment type="caution">
    <text evidence="1">The sequence shown here is derived from an EMBL/GenBank/DDBJ whole genome shotgun (WGS) entry which is preliminary data.</text>
</comment>
<organism evidence="1 2">
    <name type="scientific">Streptomyces ovatisporus</name>
    <dbReference type="NCBI Taxonomy" id="1128682"/>
    <lineage>
        <taxon>Bacteria</taxon>
        <taxon>Bacillati</taxon>
        <taxon>Actinomycetota</taxon>
        <taxon>Actinomycetes</taxon>
        <taxon>Kitasatosporales</taxon>
        <taxon>Streptomycetaceae</taxon>
        <taxon>Streptomyces</taxon>
    </lineage>
</organism>
<dbReference type="Proteomes" id="UP001595997">
    <property type="component" value="Unassembled WGS sequence"/>
</dbReference>
<dbReference type="EMBL" id="JBHSFH010000007">
    <property type="protein sequence ID" value="MFC4495638.1"/>
    <property type="molecule type" value="Genomic_DNA"/>
</dbReference>
<reference evidence="2" key="1">
    <citation type="journal article" date="2019" name="Int. J. Syst. Evol. Microbiol.">
        <title>The Global Catalogue of Microorganisms (GCM) 10K type strain sequencing project: providing services to taxonomists for standard genome sequencing and annotation.</title>
        <authorList>
            <consortium name="The Broad Institute Genomics Platform"/>
            <consortium name="The Broad Institute Genome Sequencing Center for Infectious Disease"/>
            <person name="Wu L."/>
            <person name="Ma J."/>
        </authorList>
    </citation>
    <scope>NUCLEOTIDE SEQUENCE [LARGE SCALE GENOMIC DNA]</scope>
    <source>
        <strain evidence="2">CGMCC 4.7357</strain>
    </source>
</reference>
<evidence type="ECO:0000313" key="2">
    <source>
        <dbReference type="Proteomes" id="UP001595997"/>
    </source>
</evidence>
<protein>
    <submittedName>
        <fullName evidence="1">DUF6153 family protein</fullName>
    </submittedName>
</protein>
<dbReference type="InterPro" id="IPR046151">
    <property type="entry name" value="DUF6153"/>
</dbReference>
<gene>
    <name evidence="1" type="ORF">ACFPA8_16030</name>
</gene>
<keyword evidence="2" id="KW-1185">Reference proteome</keyword>
<evidence type="ECO:0000313" key="1">
    <source>
        <dbReference type="EMBL" id="MFC4495638.1"/>
    </source>
</evidence>
<accession>A0ABV9A6V4</accession>